<dbReference type="AlphaFoldDB" id="A0A286IFJ2"/>
<protein>
    <submittedName>
        <fullName evidence="1">Uncharacterized protein</fullName>
    </submittedName>
</protein>
<gene>
    <name evidence="1" type="ORF">SAMN05877838_3775</name>
</gene>
<dbReference type="RefSeq" id="WP_097109293.1">
    <property type="nucleotide sequence ID" value="NZ_OCPC01000006.1"/>
</dbReference>
<accession>A0A286IFJ2</accession>
<organism evidence="1 2">
    <name type="scientific">Hoeflea halophila</name>
    <dbReference type="NCBI Taxonomy" id="714899"/>
    <lineage>
        <taxon>Bacteria</taxon>
        <taxon>Pseudomonadati</taxon>
        <taxon>Pseudomonadota</taxon>
        <taxon>Alphaproteobacteria</taxon>
        <taxon>Hyphomicrobiales</taxon>
        <taxon>Rhizobiaceae</taxon>
        <taxon>Hoeflea</taxon>
    </lineage>
</organism>
<dbReference type="Proteomes" id="UP000219465">
    <property type="component" value="Unassembled WGS sequence"/>
</dbReference>
<evidence type="ECO:0000313" key="1">
    <source>
        <dbReference type="EMBL" id="SOE18831.1"/>
    </source>
</evidence>
<sequence>MANRAINEPAPCISVQGLSVEFWGITDAVRWNSTAAIGIPDGDYTFGYIFPDDNAVFNLPDAWLSIRDGIFADYQEICGHAAAALFGVGVEAGDFVVKGPVGIHGDGTVMSFFILSFDDALARLDLAA</sequence>
<evidence type="ECO:0000313" key="2">
    <source>
        <dbReference type="Proteomes" id="UP000219465"/>
    </source>
</evidence>
<dbReference type="EMBL" id="OCPC01000006">
    <property type="protein sequence ID" value="SOE18831.1"/>
    <property type="molecule type" value="Genomic_DNA"/>
</dbReference>
<proteinExistence type="predicted"/>
<name>A0A286IFJ2_9HYPH</name>
<keyword evidence="2" id="KW-1185">Reference proteome</keyword>
<reference evidence="2" key="1">
    <citation type="submission" date="2017-08" db="EMBL/GenBank/DDBJ databases">
        <authorList>
            <person name="Varghese N."/>
            <person name="Submissions S."/>
        </authorList>
    </citation>
    <scope>NUCLEOTIDE SEQUENCE [LARGE SCALE GENOMIC DNA]</scope>
    <source>
        <strain evidence="2">KCTC 23107</strain>
    </source>
</reference>